<protein>
    <submittedName>
        <fullName evidence="2">Uncharacterized protein</fullName>
    </submittedName>
</protein>
<comment type="caution">
    <text evidence="2">The sequence shown here is derived from an EMBL/GenBank/DDBJ whole genome shotgun (WGS) entry which is preliminary data.</text>
</comment>
<proteinExistence type="predicted"/>
<feature type="coiled-coil region" evidence="1">
    <location>
        <begin position="202"/>
        <end position="229"/>
    </location>
</feature>
<name>A0A9D1JWY4_9BACT</name>
<accession>A0A9D1JWY4</accession>
<evidence type="ECO:0000256" key="1">
    <source>
        <dbReference type="SAM" id="Coils"/>
    </source>
</evidence>
<gene>
    <name evidence="2" type="ORF">IAA86_02710</name>
</gene>
<evidence type="ECO:0000313" key="3">
    <source>
        <dbReference type="Proteomes" id="UP000886865"/>
    </source>
</evidence>
<dbReference type="AlphaFoldDB" id="A0A9D1JWY4"/>
<keyword evidence="1" id="KW-0175">Coiled coil</keyword>
<dbReference type="Proteomes" id="UP000886865">
    <property type="component" value="Unassembled WGS sequence"/>
</dbReference>
<dbReference type="EMBL" id="DVJQ01000023">
    <property type="protein sequence ID" value="HIS73914.1"/>
    <property type="molecule type" value="Genomic_DNA"/>
</dbReference>
<organism evidence="2 3">
    <name type="scientific">Candidatus Galligastranaerophilus intestinavium</name>
    <dbReference type="NCBI Taxonomy" id="2840836"/>
    <lineage>
        <taxon>Bacteria</taxon>
        <taxon>Candidatus Galligastranaerophilus</taxon>
    </lineage>
</organism>
<sequence length="242" mass="27665">MGMSASQARFLILTAQKNNNEYQAQRITHERLMLAQETEGWTSEYNDKMNNTTLLFNAKTASDTDLYNYNNKLTYDDIVRSETDENPGIGGRLVTVGGKVVVPKLPEFNEEGLSEDGLTEKDYFVDPEIERSDMLQNALTNGIYFIELKKFTDETGEEEPVWDKVDYANTTETMITETLDKTDDAAAEAEYEEKKSLFQSKDKTLEMRLKELETEHKALETEIESVQKVIQNNVETSFKTFG</sequence>
<reference evidence="2" key="1">
    <citation type="submission" date="2020-10" db="EMBL/GenBank/DDBJ databases">
        <authorList>
            <person name="Gilroy R."/>
        </authorList>
    </citation>
    <scope>NUCLEOTIDE SEQUENCE</scope>
    <source>
        <strain evidence="2">CHK152-2871</strain>
    </source>
</reference>
<evidence type="ECO:0000313" key="2">
    <source>
        <dbReference type="EMBL" id="HIS73914.1"/>
    </source>
</evidence>
<reference evidence="2" key="2">
    <citation type="journal article" date="2021" name="PeerJ">
        <title>Extensive microbial diversity within the chicken gut microbiome revealed by metagenomics and culture.</title>
        <authorList>
            <person name="Gilroy R."/>
            <person name="Ravi A."/>
            <person name="Getino M."/>
            <person name="Pursley I."/>
            <person name="Horton D.L."/>
            <person name="Alikhan N.F."/>
            <person name="Baker D."/>
            <person name="Gharbi K."/>
            <person name="Hall N."/>
            <person name="Watson M."/>
            <person name="Adriaenssens E.M."/>
            <person name="Foster-Nyarko E."/>
            <person name="Jarju S."/>
            <person name="Secka A."/>
            <person name="Antonio M."/>
            <person name="Oren A."/>
            <person name="Chaudhuri R.R."/>
            <person name="La Ragione R."/>
            <person name="Hildebrand F."/>
            <person name="Pallen M.J."/>
        </authorList>
    </citation>
    <scope>NUCLEOTIDE SEQUENCE</scope>
    <source>
        <strain evidence="2">CHK152-2871</strain>
    </source>
</reference>